<name>A0AAV0R706_9ROSI</name>
<keyword evidence="2" id="KW-1185">Reference proteome</keyword>
<feature type="non-terminal residue" evidence="1">
    <location>
        <position position="134"/>
    </location>
</feature>
<dbReference type="EMBL" id="CAMGYJ010000010">
    <property type="protein sequence ID" value="CAI0552222.1"/>
    <property type="molecule type" value="Genomic_DNA"/>
</dbReference>
<proteinExistence type="predicted"/>
<sequence length="134" mass="15387">MNQNLFLGLREFLGRVTQSQPHLELVLNLNKLHNLQQVTSFDSDPPLVVERLELGTVVPKTFDVKKGGGALLDGLFRVCHPTFLLVTRRNNEPLFFCICEQLLKRDDFGSCCNDFKCWRHQLKSVKINSDIDDE</sequence>
<dbReference type="AlphaFoldDB" id="A0AAV0R706"/>
<dbReference type="Proteomes" id="UP001154282">
    <property type="component" value="Unassembled WGS sequence"/>
</dbReference>
<reference evidence="1" key="1">
    <citation type="submission" date="2022-08" db="EMBL/GenBank/DDBJ databases">
        <authorList>
            <person name="Gutierrez-Valencia J."/>
        </authorList>
    </citation>
    <scope>NUCLEOTIDE SEQUENCE</scope>
</reference>
<accession>A0AAV0R706</accession>
<evidence type="ECO:0000313" key="2">
    <source>
        <dbReference type="Proteomes" id="UP001154282"/>
    </source>
</evidence>
<organism evidence="1 2">
    <name type="scientific">Linum tenue</name>
    <dbReference type="NCBI Taxonomy" id="586396"/>
    <lineage>
        <taxon>Eukaryota</taxon>
        <taxon>Viridiplantae</taxon>
        <taxon>Streptophyta</taxon>
        <taxon>Embryophyta</taxon>
        <taxon>Tracheophyta</taxon>
        <taxon>Spermatophyta</taxon>
        <taxon>Magnoliopsida</taxon>
        <taxon>eudicotyledons</taxon>
        <taxon>Gunneridae</taxon>
        <taxon>Pentapetalae</taxon>
        <taxon>rosids</taxon>
        <taxon>fabids</taxon>
        <taxon>Malpighiales</taxon>
        <taxon>Linaceae</taxon>
        <taxon>Linum</taxon>
    </lineage>
</organism>
<comment type="caution">
    <text evidence="1">The sequence shown here is derived from an EMBL/GenBank/DDBJ whole genome shotgun (WGS) entry which is preliminary data.</text>
</comment>
<evidence type="ECO:0000313" key="1">
    <source>
        <dbReference type="EMBL" id="CAI0552222.1"/>
    </source>
</evidence>
<gene>
    <name evidence="1" type="ORF">LITE_LOCUS46320</name>
</gene>
<protein>
    <submittedName>
        <fullName evidence="1">Uncharacterized protein</fullName>
    </submittedName>
</protein>